<dbReference type="Pfam" id="PF09697">
    <property type="entry name" value="Porph_ging"/>
    <property type="match status" value="1"/>
</dbReference>
<name>A0ABD5B4I5_ELIMR</name>
<reference evidence="1 2" key="1">
    <citation type="submission" date="2023-06" db="EMBL/GenBank/DDBJ databases">
        <title>Nosocomial Elizabethkingia miricola genome.</title>
        <authorList>
            <person name="Morgado S."/>
            <person name="Fonseca E."/>
            <person name="Freitas F."/>
            <person name="Vicente A.C."/>
        </authorList>
    </citation>
    <scope>NUCLEOTIDE SEQUENCE [LARGE SCALE GENOMIC DNA]</scope>
    <source>
        <strain evidence="1 2">EM15</strain>
    </source>
</reference>
<dbReference type="RefSeq" id="WP_161583425.1">
    <property type="nucleotide sequence ID" value="NZ_JAAOKY010000130.1"/>
</dbReference>
<gene>
    <name evidence="1" type="ORF">QT385_06665</name>
</gene>
<accession>A0ABD5B4I5</accession>
<dbReference type="AlphaFoldDB" id="A0ABD5B4I5"/>
<organism evidence="1 2">
    <name type="scientific">Elizabethkingia miricola</name>
    <name type="common">Chryseobacterium miricola</name>
    <dbReference type="NCBI Taxonomy" id="172045"/>
    <lineage>
        <taxon>Bacteria</taxon>
        <taxon>Pseudomonadati</taxon>
        <taxon>Bacteroidota</taxon>
        <taxon>Flavobacteriia</taxon>
        <taxon>Flavobacteriales</taxon>
        <taxon>Weeksellaceae</taxon>
        <taxon>Elizabethkingia</taxon>
    </lineage>
</organism>
<dbReference type="EMBL" id="JAUCQJ010000002">
    <property type="protein sequence ID" value="MDQ8748312.1"/>
    <property type="molecule type" value="Genomic_DNA"/>
</dbReference>
<dbReference type="Proteomes" id="UP001239265">
    <property type="component" value="Unassembled WGS sequence"/>
</dbReference>
<evidence type="ECO:0000313" key="2">
    <source>
        <dbReference type="Proteomes" id="UP001239265"/>
    </source>
</evidence>
<protein>
    <submittedName>
        <fullName evidence="1">GLPGLI family protein</fullName>
    </submittedName>
</protein>
<comment type="caution">
    <text evidence="1">The sequence shown here is derived from an EMBL/GenBank/DDBJ whole genome shotgun (WGS) entry which is preliminary data.</text>
</comment>
<dbReference type="InterPro" id="IPR005901">
    <property type="entry name" value="GLPGLI"/>
</dbReference>
<sequence length="271" mass="31507">MGKCIFILLQLIFFYSFSQSRSFIYELKYKPGIEKNSIKRQLYSLDVSKNTSVFRDISEKASDSLISYTGLGMGTSNNIEMQICTIKIDDSPKPKVYKSIKTNFNYYAVKISEDLKWHLSDETKILNGFKAQKADLNYGGRVWTAWFTDDIPISDGPYIFYGLPGLILQIEDQKKEYCFTLVKTQKETKNFYPRKLGIVMSFDQFSEYLTKYYSDPYFEAKQRGMGQVYTSDAEGKTVAVDMRERVLGIQKNIQNNNPIEINYKRINIEQK</sequence>
<dbReference type="NCBIfam" id="TIGR01200">
    <property type="entry name" value="GLPGLI"/>
    <property type="match status" value="1"/>
</dbReference>
<proteinExistence type="predicted"/>
<evidence type="ECO:0000313" key="1">
    <source>
        <dbReference type="EMBL" id="MDQ8748312.1"/>
    </source>
</evidence>